<dbReference type="PANTHER" id="PTHR43495">
    <property type="entry name" value="GABA PERMEASE"/>
    <property type="match status" value="1"/>
</dbReference>
<feature type="transmembrane region" description="Helical" evidence="7">
    <location>
        <begin position="124"/>
        <end position="146"/>
    </location>
</feature>
<keyword evidence="4" id="KW-0029">Amino-acid transport</keyword>
<sequence length="469" mass="51459">MGKQNELQRSIKSRHMFMISLGGVIGTGFFLSTGNIMHNAGPFGTLLAYAVGGLTMFLVMLCLGELAVYNPTSGSFHEYATRYISPGVGFSVGIIYWLNWVVTVGSEFTAVGLLMQRWFPESPVWVWSVIFGVTIFVFNALSVKFFAESEFWFAGLKIIIVIIFIFLGAAAIFGIVPVTGHEHAPLLSNFTGEGGLLPNGFAPILIAMVSISFAFSGTELIGITAGESENPSRDIPRSIKNIVWRTLFFFIGAIIVLGALLPWEDSSVSQSPFVTVFDMLGIPYAADIMNFVIITALLSVANSGLYASTRMLWSLSKEKMVPKALGTINKRGVPMNALIVCMLISCLSLLSSIIAPTTVYVMLVAVAGFGVVVGWMGIVVSQFMFRRQYLKEGGKLEDLKFRVKLYPLVPILAFLLCLGATLGLLLDSEQRSVLYFGVPAMIACYFWYHIQKKIADKREARLSETVEEK</sequence>
<reference evidence="9 10" key="1">
    <citation type="submission" date="2024-04" db="EMBL/GenBank/DDBJ databases">
        <authorList>
            <person name="Wu Y.S."/>
            <person name="Zhang L."/>
        </authorList>
    </citation>
    <scope>NUCLEOTIDE SEQUENCE [LARGE SCALE GENOMIC DNA]</scope>
    <source>
        <strain evidence="9 10">KG-01</strain>
    </source>
</reference>
<feature type="transmembrane region" description="Helical" evidence="7">
    <location>
        <begin position="80"/>
        <end position="98"/>
    </location>
</feature>
<feature type="transmembrane region" description="Helical" evidence="7">
    <location>
        <begin position="333"/>
        <end position="354"/>
    </location>
</feature>
<feature type="transmembrane region" description="Helical" evidence="7">
    <location>
        <begin position="242"/>
        <end position="263"/>
    </location>
</feature>
<keyword evidence="10" id="KW-1185">Reference proteome</keyword>
<feature type="transmembrane region" description="Helical" evidence="7">
    <location>
        <begin position="360"/>
        <end position="385"/>
    </location>
</feature>
<feature type="transmembrane region" description="Helical" evidence="7">
    <location>
        <begin position="16"/>
        <end position="34"/>
    </location>
</feature>
<evidence type="ECO:0000256" key="5">
    <source>
        <dbReference type="ARBA" id="ARBA00022989"/>
    </source>
</evidence>
<feature type="transmembrane region" description="Helical" evidence="7">
    <location>
        <begin position="405"/>
        <end position="426"/>
    </location>
</feature>
<evidence type="ECO:0000313" key="10">
    <source>
        <dbReference type="Proteomes" id="UP001398420"/>
    </source>
</evidence>
<dbReference type="InterPro" id="IPR004840">
    <property type="entry name" value="Amino_acid_permease_CS"/>
</dbReference>
<evidence type="ECO:0000256" key="7">
    <source>
        <dbReference type="SAM" id="Phobius"/>
    </source>
</evidence>
<dbReference type="Pfam" id="PF00324">
    <property type="entry name" value="AA_permease"/>
    <property type="match status" value="1"/>
</dbReference>
<keyword evidence="6 7" id="KW-0472">Membrane</keyword>
<evidence type="ECO:0000259" key="8">
    <source>
        <dbReference type="Pfam" id="PF00324"/>
    </source>
</evidence>
<proteinExistence type="predicted"/>
<dbReference type="PIRSF" id="PIRSF006060">
    <property type="entry name" value="AA_transporter"/>
    <property type="match status" value="1"/>
</dbReference>
<accession>A0ABU9LJX5</accession>
<dbReference type="PANTHER" id="PTHR43495:SF5">
    <property type="entry name" value="GAMMA-AMINOBUTYRIC ACID PERMEASE"/>
    <property type="match status" value="1"/>
</dbReference>
<keyword evidence="3 7" id="KW-0812">Transmembrane</keyword>
<comment type="caution">
    <text evidence="9">The sequence shown here is derived from an EMBL/GenBank/DDBJ whole genome shotgun (WGS) entry which is preliminary data.</text>
</comment>
<evidence type="ECO:0000256" key="4">
    <source>
        <dbReference type="ARBA" id="ARBA00022970"/>
    </source>
</evidence>
<dbReference type="Gene3D" id="1.20.1740.10">
    <property type="entry name" value="Amino acid/polyamine transporter I"/>
    <property type="match status" value="1"/>
</dbReference>
<organism evidence="9 10">
    <name type="scientific">Kurthia gibsonii</name>
    <dbReference type="NCBI Taxonomy" id="33946"/>
    <lineage>
        <taxon>Bacteria</taxon>
        <taxon>Bacillati</taxon>
        <taxon>Bacillota</taxon>
        <taxon>Bacilli</taxon>
        <taxon>Bacillales</taxon>
        <taxon>Caryophanaceae</taxon>
        <taxon>Kurthia</taxon>
    </lineage>
</organism>
<feature type="domain" description="Amino acid permease/ SLC12A" evidence="8">
    <location>
        <begin position="15"/>
        <end position="453"/>
    </location>
</feature>
<feature type="transmembrane region" description="Helical" evidence="7">
    <location>
        <begin position="158"/>
        <end position="180"/>
    </location>
</feature>
<dbReference type="Proteomes" id="UP001398420">
    <property type="component" value="Unassembled WGS sequence"/>
</dbReference>
<evidence type="ECO:0000313" key="9">
    <source>
        <dbReference type="EMBL" id="MEL5987249.1"/>
    </source>
</evidence>
<dbReference type="PROSITE" id="PS00218">
    <property type="entry name" value="AMINO_ACID_PERMEASE_1"/>
    <property type="match status" value="1"/>
</dbReference>
<keyword evidence="2" id="KW-0813">Transport</keyword>
<name>A0ABU9LJX5_9BACL</name>
<evidence type="ECO:0000256" key="3">
    <source>
        <dbReference type="ARBA" id="ARBA00022692"/>
    </source>
</evidence>
<gene>
    <name evidence="9" type="ORF">AAF454_02270</name>
</gene>
<comment type="subcellular location">
    <subcellularLocation>
        <location evidence="1">Membrane</location>
        <topology evidence="1">Multi-pass membrane protein</topology>
    </subcellularLocation>
</comment>
<evidence type="ECO:0000256" key="6">
    <source>
        <dbReference type="ARBA" id="ARBA00023136"/>
    </source>
</evidence>
<feature type="transmembrane region" description="Helical" evidence="7">
    <location>
        <begin position="200"/>
        <end position="221"/>
    </location>
</feature>
<feature type="transmembrane region" description="Helical" evidence="7">
    <location>
        <begin position="46"/>
        <end position="68"/>
    </location>
</feature>
<dbReference type="EMBL" id="JBCEWA010000002">
    <property type="protein sequence ID" value="MEL5987249.1"/>
    <property type="molecule type" value="Genomic_DNA"/>
</dbReference>
<feature type="transmembrane region" description="Helical" evidence="7">
    <location>
        <begin position="288"/>
        <end position="313"/>
    </location>
</feature>
<dbReference type="InterPro" id="IPR004841">
    <property type="entry name" value="AA-permease/SLC12A_dom"/>
</dbReference>
<keyword evidence="5 7" id="KW-1133">Transmembrane helix</keyword>
<protein>
    <submittedName>
        <fullName evidence="9">Amino acid permease</fullName>
    </submittedName>
</protein>
<evidence type="ECO:0000256" key="1">
    <source>
        <dbReference type="ARBA" id="ARBA00004141"/>
    </source>
</evidence>
<dbReference type="RefSeq" id="WP_342302623.1">
    <property type="nucleotide sequence ID" value="NZ_JBCEWA010000002.1"/>
</dbReference>
<feature type="transmembrane region" description="Helical" evidence="7">
    <location>
        <begin position="432"/>
        <end position="448"/>
    </location>
</feature>
<evidence type="ECO:0000256" key="2">
    <source>
        <dbReference type="ARBA" id="ARBA00022448"/>
    </source>
</evidence>